<dbReference type="EMBL" id="CADCTR010001597">
    <property type="protein sequence ID" value="CAA9303362.1"/>
    <property type="molecule type" value="Genomic_DNA"/>
</dbReference>
<dbReference type="AlphaFoldDB" id="A0A6J4KE10"/>
<feature type="region of interest" description="Disordered" evidence="1">
    <location>
        <begin position="277"/>
        <end position="308"/>
    </location>
</feature>
<sequence length="308" mass="34574">MDTSCPGPEHQPEPIPIDTAASVGFDSFPDHAAPLKDRNQWLCSQSRYIEKGKKPRKVPVAPNDLDDRGIEATDPDNWMPYEEAKRHHDENSLIDYYAFATCEGDPYSFIDIDERGDAETGEVPPLVLKLVNLLDSYAYLTPNGGFRALVKGELNDTGGHHVWMDPDSGEEHVFEVYDRKRHLVFTNIVFHDEPIRDAQDFLDSLVKKRKAGTNTKGRVRASDLPEVKLPEDLEEARRKIKLLFVKHDLDPGPILEGSRKITLISYFRTIVRNEVLGTSGEPDTDPTNFGSCSPGQTRRCSTTNPGNS</sequence>
<feature type="region of interest" description="Disordered" evidence="1">
    <location>
        <begin position="1"/>
        <end position="37"/>
    </location>
</feature>
<feature type="region of interest" description="Disordered" evidence="1">
    <location>
        <begin position="51"/>
        <end position="77"/>
    </location>
</feature>
<reference evidence="2" key="1">
    <citation type="submission" date="2020-02" db="EMBL/GenBank/DDBJ databases">
        <authorList>
            <person name="Meier V. D."/>
        </authorList>
    </citation>
    <scope>NUCLEOTIDE SEQUENCE</scope>
    <source>
        <strain evidence="2">AVDCRST_MAG93</strain>
    </source>
</reference>
<proteinExistence type="predicted"/>
<accession>A0A6J4KE10</accession>
<organism evidence="2">
    <name type="scientific">uncultured Chloroflexia bacterium</name>
    <dbReference type="NCBI Taxonomy" id="1672391"/>
    <lineage>
        <taxon>Bacteria</taxon>
        <taxon>Bacillati</taxon>
        <taxon>Chloroflexota</taxon>
        <taxon>Chloroflexia</taxon>
        <taxon>environmental samples</taxon>
    </lineage>
</organism>
<name>A0A6J4KE10_9CHLR</name>
<protein>
    <submittedName>
        <fullName evidence="2">Uncharacterized protein</fullName>
    </submittedName>
</protein>
<evidence type="ECO:0000313" key="2">
    <source>
        <dbReference type="EMBL" id="CAA9303362.1"/>
    </source>
</evidence>
<gene>
    <name evidence="2" type="ORF">AVDCRST_MAG93-4754</name>
</gene>
<feature type="compositionally biased region" description="Polar residues" evidence="1">
    <location>
        <begin position="285"/>
        <end position="308"/>
    </location>
</feature>
<evidence type="ECO:0000256" key="1">
    <source>
        <dbReference type="SAM" id="MobiDB-lite"/>
    </source>
</evidence>